<dbReference type="PATRIC" id="fig|1758689.4.peg.2450"/>
<dbReference type="KEGG" id="serj:SGUI_2351"/>
<dbReference type="Pfam" id="PF02219">
    <property type="entry name" value="MTHFR"/>
    <property type="match status" value="1"/>
</dbReference>
<protein>
    <recommendedName>
        <fullName evidence="8">Methylenetetrahydrofolate reductase</fullName>
    </recommendedName>
</protein>
<dbReference type="GO" id="GO:0106312">
    <property type="term" value="F:methylenetetrahydrofolate reductase (NADH) activity"/>
    <property type="evidence" value="ECO:0007669"/>
    <property type="project" value="UniProtKB-EC"/>
</dbReference>
<proteinExistence type="inferred from homology"/>
<keyword evidence="10" id="KW-1185">Reference proteome</keyword>
<evidence type="ECO:0000256" key="8">
    <source>
        <dbReference type="RuleBase" id="RU003862"/>
    </source>
</evidence>
<comment type="pathway">
    <text evidence="2 8">One-carbon metabolism; tetrahydrofolate interconversion.</text>
</comment>
<comment type="catalytic activity">
    <reaction evidence="7">
        <text>(6S)-5-methyl-5,6,7,8-tetrahydrofolate + NAD(+) = (6R)-5,10-methylene-5,6,7,8-tetrahydrofolate + NADH + H(+)</text>
        <dbReference type="Rhea" id="RHEA:19821"/>
        <dbReference type="ChEBI" id="CHEBI:15378"/>
        <dbReference type="ChEBI" id="CHEBI:15636"/>
        <dbReference type="ChEBI" id="CHEBI:18608"/>
        <dbReference type="ChEBI" id="CHEBI:57540"/>
        <dbReference type="ChEBI" id="CHEBI:57945"/>
        <dbReference type="EC" id="1.5.1.54"/>
    </reaction>
    <physiologicalReaction direction="right-to-left" evidence="7">
        <dbReference type="Rhea" id="RHEA:19823"/>
    </physiologicalReaction>
</comment>
<dbReference type="GO" id="GO:0035999">
    <property type="term" value="P:tetrahydrofolate interconversion"/>
    <property type="evidence" value="ECO:0007669"/>
    <property type="project" value="UniProtKB-UniPathway"/>
</dbReference>
<dbReference type="InterPro" id="IPR003171">
    <property type="entry name" value="Mehydrof_redctse-like"/>
</dbReference>
<keyword evidence="6 8" id="KW-0560">Oxidoreductase</keyword>
<dbReference type="SUPFAM" id="SSF51730">
    <property type="entry name" value="FAD-linked oxidoreductase"/>
    <property type="match status" value="1"/>
</dbReference>
<dbReference type="PANTHER" id="PTHR45754">
    <property type="entry name" value="METHYLENETETRAHYDROFOLATE REDUCTASE"/>
    <property type="match status" value="1"/>
</dbReference>
<evidence type="ECO:0000256" key="5">
    <source>
        <dbReference type="ARBA" id="ARBA00022827"/>
    </source>
</evidence>
<dbReference type="UniPathway" id="UPA00193"/>
<dbReference type="GO" id="GO:0005829">
    <property type="term" value="C:cytosol"/>
    <property type="evidence" value="ECO:0007669"/>
    <property type="project" value="TreeGrafter"/>
</dbReference>
<dbReference type="STRING" id="1758689.SGUI_2351"/>
<dbReference type="InterPro" id="IPR029041">
    <property type="entry name" value="FAD-linked_oxidoreductase-like"/>
</dbReference>
<dbReference type="Proteomes" id="UP000092482">
    <property type="component" value="Chromosome"/>
</dbReference>
<evidence type="ECO:0000256" key="3">
    <source>
        <dbReference type="ARBA" id="ARBA00006743"/>
    </source>
</evidence>
<keyword evidence="4 8" id="KW-0285">Flavoprotein</keyword>
<sequence>MMGNTYPSVVLERLLRGARLEILPTASVADQVYAHVEPGRTLTVTASPAKGLEATLALTEELAAYYHVVPHLAARMVERAALPDLVARLSAAGITEIFVPGGDAEPTEETFSSALDLLIELDAMGSPFSGVGITGYPESHPGIDDDVVVQSMWDKRRYATSVVSNMSFDDDLVGQWLERVRRRGVELPVWVGVPGPVDPAKLLRMASTIGVGDSMRFLRKQRGVFTRMVMPGFSTTRFAHRMAVLGTADRLGIAGLHLYTFNQIAQTEGWRRTQLSKVAELRDPAAGT</sequence>
<evidence type="ECO:0000256" key="1">
    <source>
        <dbReference type="ARBA" id="ARBA00001974"/>
    </source>
</evidence>
<dbReference type="GO" id="GO:0009086">
    <property type="term" value="P:methionine biosynthetic process"/>
    <property type="evidence" value="ECO:0007669"/>
    <property type="project" value="TreeGrafter"/>
</dbReference>
<reference evidence="9 10" key="1">
    <citation type="submission" date="2016-03" db="EMBL/GenBank/DDBJ databases">
        <title>Shallow-sea hydrothermal system.</title>
        <authorList>
            <person name="Tang K."/>
        </authorList>
    </citation>
    <scope>NUCLEOTIDE SEQUENCE [LARGE SCALE GENOMIC DNA]</scope>
    <source>
        <strain evidence="9 10">JLT9</strain>
    </source>
</reference>
<dbReference type="GO" id="GO:0071949">
    <property type="term" value="F:FAD binding"/>
    <property type="evidence" value="ECO:0007669"/>
    <property type="project" value="TreeGrafter"/>
</dbReference>
<dbReference type="EMBL" id="CP014989">
    <property type="protein sequence ID" value="ANS79747.1"/>
    <property type="molecule type" value="Genomic_DNA"/>
</dbReference>
<accession>A0A1B1NE79</accession>
<evidence type="ECO:0000256" key="7">
    <source>
        <dbReference type="ARBA" id="ARBA00048628"/>
    </source>
</evidence>
<keyword evidence="5 8" id="KW-0274">FAD</keyword>
<evidence type="ECO:0000256" key="4">
    <source>
        <dbReference type="ARBA" id="ARBA00022630"/>
    </source>
</evidence>
<evidence type="ECO:0000313" key="10">
    <source>
        <dbReference type="Proteomes" id="UP000092482"/>
    </source>
</evidence>
<dbReference type="AlphaFoldDB" id="A0A1B1NE79"/>
<comment type="cofactor">
    <cofactor evidence="1 8">
        <name>FAD</name>
        <dbReference type="ChEBI" id="CHEBI:57692"/>
    </cofactor>
</comment>
<dbReference type="Gene3D" id="3.20.20.220">
    <property type="match status" value="1"/>
</dbReference>
<dbReference type="RefSeq" id="WP_237141345.1">
    <property type="nucleotide sequence ID" value="NZ_CP014989.1"/>
</dbReference>
<gene>
    <name evidence="9" type="ORF">SGUI_2351</name>
</gene>
<evidence type="ECO:0000256" key="2">
    <source>
        <dbReference type="ARBA" id="ARBA00004777"/>
    </source>
</evidence>
<organism evidence="9 10">
    <name type="scientific">Serinicoccus hydrothermalis</name>
    <dbReference type="NCBI Taxonomy" id="1758689"/>
    <lineage>
        <taxon>Bacteria</taxon>
        <taxon>Bacillati</taxon>
        <taxon>Actinomycetota</taxon>
        <taxon>Actinomycetes</taxon>
        <taxon>Micrococcales</taxon>
        <taxon>Ornithinimicrobiaceae</taxon>
        <taxon>Serinicoccus</taxon>
    </lineage>
</organism>
<evidence type="ECO:0000256" key="6">
    <source>
        <dbReference type="ARBA" id="ARBA00023002"/>
    </source>
</evidence>
<evidence type="ECO:0000313" key="9">
    <source>
        <dbReference type="EMBL" id="ANS79747.1"/>
    </source>
</evidence>
<comment type="similarity">
    <text evidence="3 8">Belongs to the methylenetetrahydrofolate reductase family.</text>
</comment>
<name>A0A1B1NE79_9MICO</name>
<dbReference type="PANTHER" id="PTHR45754:SF3">
    <property type="entry name" value="METHYLENETETRAHYDROFOLATE REDUCTASE (NADPH)"/>
    <property type="match status" value="1"/>
</dbReference>